<name>A0A9J6ESC3_RHIMP</name>
<dbReference type="PRINTS" id="PR00368">
    <property type="entry name" value="FADPNR"/>
</dbReference>
<dbReference type="GO" id="GO:0050660">
    <property type="term" value="F:flavin adenine dinucleotide binding"/>
    <property type="evidence" value="ECO:0007669"/>
    <property type="project" value="TreeGrafter"/>
</dbReference>
<organism evidence="2 3">
    <name type="scientific">Rhipicephalus microplus</name>
    <name type="common">Cattle tick</name>
    <name type="synonym">Boophilus microplus</name>
    <dbReference type="NCBI Taxonomy" id="6941"/>
    <lineage>
        <taxon>Eukaryota</taxon>
        <taxon>Metazoa</taxon>
        <taxon>Ecdysozoa</taxon>
        <taxon>Arthropoda</taxon>
        <taxon>Chelicerata</taxon>
        <taxon>Arachnida</taxon>
        <taxon>Acari</taxon>
        <taxon>Parasitiformes</taxon>
        <taxon>Ixodida</taxon>
        <taxon>Ixodoidea</taxon>
        <taxon>Ixodidae</taxon>
        <taxon>Rhipicephalinae</taxon>
        <taxon>Rhipicephalus</taxon>
        <taxon>Boophilus</taxon>
    </lineage>
</organism>
<dbReference type="Pfam" id="PF13738">
    <property type="entry name" value="Pyr_redox_3"/>
    <property type="match status" value="1"/>
</dbReference>
<evidence type="ECO:0000313" key="2">
    <source>
        <dbReference type="EMBL" id="KAH8037069.1"/>
    </source>
</evidence>
<dbReference type="Gene3D" id="3.50.50.60">
    <property type="entry name" value="FAD/NAD(P)-binding domain"/>
    <property type="match status" value="2"/>
</dbReference>
<dbReference type="AlphaFoldDB" id="A0A9J6ESC3"/>
<dbReference type="VEuPathDB" id="VectorBase:LOC119179729"/>
<reference evidence="2" key="1">
    <citation type="journal article" date="2020" name="Cell">
        <title>Large-Scale Comparative Analyses of Tick Genomes Elucidate Their Genetic Diversity and Vector Capacities.</title>
        <authorList>
            <consortium name="Tick Genome and Microbiome Consortium (TIGMIC)"/>
            <person name="Jia N."/>
            <person name="Wang J."/>
            <person name="Shi W."/>
            <person name="Du L."/>
            <person name="Sun Y."/>
            <person name="Zhan W."/>
            <person name="Jiang J.F."/>
            <person name="Wang Q."/>
            <person name="Zhang B."/>
            <person name="Ji P."/>
            <person name="Bell-Sakyi L."/>
            <person name="Cui X.M."/>
            <person name="Yuan T.T."/>
            <person name="Jiang B.G."/>
            <person name="Yang W.F."/>
            <person name="Lam T.T."/>
            <person name="Chang Q.C."/>
            <person name="Ding S.J."/>
            <person name="Wang X.J."/>
            <person name="Zhu J.G."/>
            <person name="Ruan X.D."/>
            <person name="Zhao L."/>
            <person name="Wei J.T."/>
            <person name="Ye R.Z."/>
            <person name="Que T.C."/>
            <person name="Du C.H."/>
            <person name="Zhou Y.H."/>
            <person name="Cheng J.X."/>
            <person name="Dai P.F."/>
            <person name="Guo W.B."/>
            <person name="Han X.H."/>
            <person name="Huang E.J."/>
            <person name="Li L.F."/>
            <person name="Wei W."/>
            <person name="Gao Y.C."/>
            <person name="Liu J.Z."/>
            <person name="Shao H.Z."/>
            <person name="Wang X."/>
            <person name="Wang C.C."/>
            <person name="Yang T.C."/>
            <person name="Huo Q.B."/>
            <person name="Li W."/>
            <person name="Chen H.Y."/>
            <person name="Chen S.E."/>
            <person name="Zhou L.G."/>
            <person name="Ni X.B."/>
            <person name="Tian J.H."/>
            <person name="Sheng Y."/>
            <person name="Liu T."/>
            <person name="Pan Y.S."/>
            <person name="Xia L.Y."/>
            <person name="Li J."/>
            <person name="Zhao F."/>
            <person name="Cao W.C."/>
        </authorList>
    </citation>
    <scope>NUCLEOTIDE SEQUENCE</scope>
    <source>
        <strain evidence="2">Rmic-2018</strain>
    </source>
</reference>
<dbReference type="InterPro" id="IPR050982">
    <property type="entry name" value="Auxin_biosynth/cation_transpt"/>
</dbReference>
<comment type="caution">
    <text evidence="2">The sequence shown here is derived from an EMBL/GenBank/DDBJ whole genome shotgun (WGS) entry which is preliminary data.</text>
</comment>
<dbReference type="PANTHER" id="PTHR43539:SF23">
    <property type="entry name" value="FAD-DEPENDENT OXIDOREDUCTASE DOMAIN-CONTAINING PROTEIN 2"/>
    <property type="match status" value="1"/>
</dbReference>
<keyword evidence="1" id="KW-0560">Oxidoreductase</keyword>
<sequence length="723" mass="83194">MKEATPRKRRRRSKYCSVAGCHNDAYNTKGRSPRVKLYRFAGKPCRETDHRAAFENVRASMTKRPEKMRRALKLDSGPRRGGLVAKHGPLAVLLVATVLSLALATSEEQQQRGSRDKKKFDYCVIGAGPSGLQMAYYLKKAGRDYRVFEKSNMTGYFFGTYPKHRRLISINKVHTGQQNPEYNLRHDWNSLLSDNPSLLFKHFSKDYYPQASQADVLVKYLDEYRRKLDLSVQFDTEVRNVRRLPKETPTGHRFQFEDQRGESYWCKYALMANGMSRPNEPYFEGHAMTVGYEDVSTDLDDFEAKTVLILGSGNSAFETANHVAGVANYVHLLASSPPRFAWSTHYVGDLRAVNNELLDNYQLKSLDGLLEANLNILQLVRTQSGRFALQLRNDTSFNYAPPDNEYDVVVRCLGFTYNDNMFSPCTKPKRGTGRRSKFPRINRDYESANVPDLYFVGSAAHSLDFREASGGFIHGFRYTSRALHRLLEWKNHGVPWPSERRPLAQLVDAILERVNEASGIYQMHHVLGDVIIIDRNTLEFEYLQEFPLPLLRQFEEKTGHKVDGKEVIVMALRYNPDFSGPRLDTFHSDRAVQEAEKAHLSNFLHPVIYYYNRLMQRPVGENVEEMENRHGNPSIPVPDRTHHMLEDFLTQWTSPHLHIEPLRKYLESCLGVDLRRYRSTECFVKLLEGAAEDVASPLPLSCVQRPEFETSHFLYLEHGNTFA</sequence>
<dbReference type="GO" id="GO:0036503">
    <property type="term" value="P:ERAD pathway"/>
    <property type="evidence" value="ECO:0007669"/>
    <property type="project" value="TreeGrafter"/>
</dbReference>
<reference evidence="2" key="2">
    <citation type="submission" date="2021-09" db="EMBL/GenBank/DDBJ databases">
        <authorList>
            <person name="Jia N."/>
            <person name="Wang J."/>
            <person name="Shi W."/>
            <person name="Du L."/>
            <person name="Sun Y."/>
            <person name="Zhan W."/>
            <person name="Jiang J."/>
            <person name="Wang Q."/>
            <person name="Zhang B."/>
            <person name="Ji P."/>
            <person name="Sakyi L.B."/>
            <person name="Cui X."/>
            <person name="Yuan T."/>
            <person name="Jiang B."/>
            <person name="Yang W."/>
            <person name="Lam T.T.-Y."/>
            <person name="Chang Q."/>
            <person name="Ding S."/>
            <person name="Wang X."/>
            <person name="Zhu J."/>
            <person name="Ruan X."/>
            <person name="Zhao L."/>
            <person name="Wei J."/>
            <person name="Que T."/>
            <person name="Du C."/>
            <person name="Cheng J."/>
            <person name="Dai P."/>
            <person name="Han X."/>
            <person name="Huang E."/>
            <person name="Gao Y."/>
            <person name="Liu J."/>
            <person name="Shao H."/>
            <person name="Ye R."/>
            <person name="Li L."/>
            <person name="Wei W."/>
            <person name="Wang X."/>
            <person name="Wang C."/>
            <person name="Huo Q."/>
            <person name="Li W."/>
            <person name="Guo W."/>
            <person name="Chen H."/>
            <person name="Chen S."/>
            <person name="Zhou L."/>
            <person name="Zhou L."/>
            <person name="Ni X."/>
            <person name="Tian J."/>
            <person name="Zhou Y."/>
            <person name="Sheng Y."/>
            <person name="Liu T."/>
            <person name="Pan Y."/>
            <person name="Xia L."/>
            <person name="Li J."/>
            <person name="Zhao F."/>
            <person name="Cao W."/>
        </authorList>
    </citation>
    <scope>NUCLEOTIDE SEQUENCE</scope>
    <source>
        <strain evidence="2">Rmic-2018</strain>
        <tissue evidence="2">Larvae</tissue>
    </source>
</reference>
<dbReference type="PANTHER" id="PTHR43539">
    <property type="entry name" value="FLAVIN-BINDING MONOOXYGENASE-LIKE PROTEIN (AFU_ORTHOLOGUE AFUA_4G09220)"/>
    <property type="match status" value="1"/>
</dbReference>
<gene>
    <name evidence="2" type="ORF">HPB51_008493</name>
</gene>
<dbReference type="InterPro" id="IPR036188">
    <property type="entry name" value="FAD/NAD-bd_sf"/>
</dbReference>
<accession>A0A9J6ESC3</accession>
<proteinExistence type="predicted"/>
<protein>
    <submittedName>
        <fullName evidence="2">Uncharacterized protein</fullName>
    </submittedName>
</protein>
<dbReference type="SUPFAM" id="SSF51905">
    <property type="entry name" value="FAD/NAD(P)-binding domain"/>
    <property type="match status" value="1"/>
</dbReference>
<evidence type="ECO:0000256" key="1">
    <source>
        <dbReference type="ARBA" id="ARBA00023002"/>
    </source>
</evidence>
<dbReference type="GO" id="GO:0004497">
    <property type="term" value="F:monooxygenase activity"/>
    <property type="evidence" value="ECO:0007669"/>
    <property type="project" value="TreeGrafter"/>
</dbReference>
<keyword evidence="3" id="KW-1185">Reference proteome</keyword>
<dbReference type="GO" id="GO:0005788">
    <property type="term" value="C:endoplasmic reticulum lumen"/>
    <property type="evidence" value="ECO:0007669"/>
    <property type="project" value="TreeGrafter"/>
</dbReference>
<dbReference type="Proteomes" id="UP000821866">
    <property type="component" value="Chromosome 10"/>
</dbReference>
<dbReference type="EMBL" id="JABSTU010000002">
    <property type="protein sequence ID" value="KAH8037069.1"/>
    <property type="molecule type" value="Genomic_DNA"/>
</dbReference>
<evidence type="ECO:0000313" key="3">
    <source>
        <dbReference type="Proteomes" id="UP000821866"/>
    </source>
</evidence>